<sequence>MTVSDENFYQKASAVITTNFTYPVHLTNPFLGLTSLDTIINVTSGLAFVQLTKVPVYCATKAFFHTFTNALRYMLKARNIEVTEIIPPGIRYRSWRKWNS</sequence>
<evidence type="ECO:0000256" key="1">
    <source>
        <dbReference type="ARBA" id="ARBA00006484"/>
    </source>
</evidence>
<evidence type="ECO:0000256" key="2">
    <source>
        <dbReference type="ARBA" id="ARBA00023002"/>
    </source>
</evidence>
<dbReference type="GO" id="GO:0016491">
    <property type="term" value="F:oxidoreductase activity"/>
    <property type="evidence" value="ECO:0007669"/>
    <property type="project" value="UniProtKB-KW"/>
</dbReference>
<dbReference type="InterPro" id="IPR002347">
    <property type="entry name" value="SDR_fam"/>
</dbReference>
<evidence type="ECO:0000313" key="3">
    <source>
        <dbReference type="EMBL" id="SMO94360.1"/>
    </source>
</evidence>
<dbReference type="AlphaFoldDB" id="A0A521FFN7"/>
<dbReference type="Pfam" id="PF00106">
    <property type="entry name" value="adh_short"/>
    <property type="match status" value="1"/>
</dbReference>
<organism evidence="3 4">
    <name type="scientific">Pedobacter westerhofensis</name>
    <dbReference type="NCBI Taxonomy" id="425512"/>
    <lineage>
        <taxon>Bacteria</taxon>
        <taxon>Pseudomonadati</taxon>
        <taxon>Bacteroidota</taxon>
        <taxon>Sphingobacteriia</taxon>
        <taxon>Sphingobacteriales</taxon>
        <taxon>Sphingobacteriaceae</taxon>
        <taxon>Pedobacter</taxon>
    </lineage>
</organism>
<dbReference type="PANTHER" id="PTHR44169:SF6">
    <property type="entry name" value="NADPH-DEPENDENT 1-ACYLDIHYDROXYACETONE PHOSPHATE REDUCTASE"/>
    <property type="match status" value="1"/>
</dbReference>
<proteinExistence type="inferred from homology"/>
<comment type="similarity">
    <text evidence="1">Belongs to the short-chain dehydrogenases/reductases (SDR) family.</text>
</comment>
<keyword evidence="4" id="KW-1185">Reference proteome</keyword>
<keyword evidence="2" id="KW-0560">Oxidoreductase</keyword>
<dbReference type="Proteomes" id="UP000320300">
    <property type="component" value="Unassembled WGS sequence"/>
</dbReference>
<dbReference type="PANTHER" id="PTHR44169">
    <property type="entry name" value="NADPH-DEPENDENT 1-ACYLDIHYDROXYACETONE PHOSPHATE REDUCTASE"/>
    <property type="match status" value="1"/>
</dbReference>
<reference evidence="3 4" key="1">
    <citation type="submission" date="2017-05" db="EMBL/GenBank/DDBJ databases">
        <authorList>
            <person name="Varghese N."/>
            <person name="Submissions S."/>
        </authorList>
    </citation>
    <scope>NUCLEOTIDE SEQUENCE [LARGE SCALE GENOMIC DNA]</scope>
    <source>
        <strain evidence="3 4">DSM 19036</strain>
    </source>
</reference>
<name>A0A521FFN7_9SPHI</name>
<evidence type="ECO:0000313" key="4">
    <source>
        <dbReference type="Proteomes" id="UP000320300"/>
    </source>
</evidence>
<dbReference type="InterPro" id="IPR036291">
    <property type="entry name" value="NAD(P)-bd_dom_sf"/>
</dbReference>
<dbReference type="EMBL" id="FXTN01000011">
    <property type="protein sequence ID" value="SMO94360.1"/>
    <property type="molecule type" value="Genomic_DNA"/>
</dbReference>
<accession>A0A521FFN7</accession>
<gene>
    <name evidence="3" type="ORF">SAMN06265348_111198</name>
</gene>
<protein>
    <submittedName>
        <fullName evidence="3">Short chain dehydrogenase</fullName>
    </submittedName>
</protein>
<dbReference type="SUPFAM" id="SSF51735">
    <property type="entry name" value="NAD(P)-binding Rossmann-fold domains"/>
    <property type="match status" value="1"/>
</dbReference>
<dbReference type="Gene3D" id="3.40.50.720">
    <property type="entry name" value="NAD(P)-binding Rossmann-like Domain"/>
    <property type="match status" value="1"/>
</dbReference>